<keyword evidence="1" id="KW-1133">Transmembrane helix</keyword>
<name>Q8GGV6_9BACT</name>
<protein>
    <submittedName>
        <fullName evidence="2">Putative reductive dehalogeanse subunit B</fullName>
    </submittedName>
</protein>
<sequence>MFWFLTGAIFTSFVIAIILWGKGKGYSMKWYELVLAIVGSILFFFTLESFLGSFEEATPQAAWMFLLVTGPPSIILLAVAWQLVARRNKA</sequence>
<gene>
    <name evidence="2" type="primary">rdh63B</name>
</gene>
<evidence type="ECO:0000256" key="1">
    <source>
        <dbReference type="SAM" id="Phobius"/>
    </source>
</evidence>
<keyword evidence="1" id="KW-0812">Transmembrane</keyword>
<feature type="non-terminal residue" evidence="2">
    <location>
        <position position="90"/>
    </location>
</feature>
<evidence type="ECO:0000313" key="2">
    <source>
        <dbReference type="EMBL" id="AAO15650.1"/>
    </source>
</evidence>
<dbReference type="EMBL" id="AF462232">
    <property type="protein sequence ID" value="AAO15650.1"/>
    <property type="molecule type" value="Genomic_DNA"/>
</dbReference>
<proteinExistence type="predicted"/>
<keyword evidence="1" id="KW-0472">Membrane</keyword>
<accession>Q8GGV6</accession>
<feature type="transmembrane region" description="Helical" evidence="1">
    <location>
        <begin position="6"/>
        <end position="23"/>
    </location>
</feature>
<organism evidence="2">
    <name type="scientific">uncultured marine bacterium</name>
    <dbReference type="NCBI Taxonomy" id="56765"/>
    <lineage>
        <taxon>Bacteria</taxon>
        <taxon>environmental samples</taxon>
    </lineage>
</organism>
<dbReference type="AlphaFoldDB" id="Q8GGV6"/>
<feature type="transmembrane region" description="Helical" evidence="1">
    <location>
        <begin position="63"/>
        <end position="84"/>
    </location>
</feature>
<reference evidence="2" key="1">
    <citation type="journal article" date="2003" name="FEMS Microbiol. Ecol.">
        <title>Detection by PCR of reductive dehalogenase motifs in a sulfidogenic 2-bromophenol-degrading consortium enriched from estuarine sediment.</title>
        <authorList>
            <person name="Rhee S.-K."/>
            <person name="Fennell D.E."/>
            <person name="Haggblom M.M."/>
            <person name="Kerkhof L.J."/>
        </authorList>
    </citation>
    <scope>NUCLEOTIDE SEQUENCE</scope>
</reference>
<feature type="transmembrane region" description="Helical" evidence="1">
    <location>
        <begin position="30"/>
        <end position="51"/>
    </location>
</feature>